<organism evidence="1 2">
    <name type="scientific">Naganishia friedmannii</name>
    <dbReference type="NCBI Taxonomy" id="89922"/>
    <lineage>
        <taxon>Eukaryota</taxon>
        <taxon>Fungi</taxon>
        <taxon>Dikarya</taxon>
        <taxon>Basidiomycota</taxon>
        <taxon>Agaricomycotina</taxon>
        <taxon>Tremellomycetes</taxon>
        <taxon>Filobasidiales</taxon>
        <taxon>Filobasidiaceae</taxon>
        <taxon>Naganishia</taxon>
    </lineage>
</organism>
<evidence type="ECO:0000313" key="2">
    <source>
        <dbReference type="Proteomes" id="UP001227268"/>
    </source>
</evidence>
<sequence length="2551" mass="277923">MEPNLTELEIAESQLAEAALKALDSAPVESVNPTAEAISGSSSGLDVSMDEVQTAEENMMENVDEAQTLKDNIQQAAIAGLQEDVKMQEPEKEDSTTIMMVSHKTITATAQTSGSGLAPPAMDTLPTGNISGISALISEVPSAVPEAAEQVAGLRSTSSGAEEEDDEDAILIDKDDEGVAAPEETLTEIAQLIQAAEEESLPAENVDQEQVQERQITVTQVETVRVSKTVVIENEPLDSRSNEARILASSSQGAESGRQVEASTESNGQEQVNDRSSGTGLAATQGVPLTSARPAFAPLITASSPTAPASMEALQDVRRVSPQESLALPSPLASSGGPQRVKVARRPGPTPSSLAALSVSPGLAKAVLEPVSDKEVTSPVDKETTPVPLATYASVQGQSANSPVQAPRASAPSLNQAPAQASSSAIHSALESPASTAVQLSADTVAPVDFTGGETDDAEGETDDGEGLDVNISISAEEEAMNGPQREDDGLESGIHTAAAGQQVSQDQAVIPSGVGPSQATTKTWRGTAKGGPAKQLGPKRRIVEVVLNKLKRRGPGSRLPVARDSVLFMLGLDVKEGQYKPTKVVKPRPAKLLAKLLPGEDQSRSSSSILPPPPAVTNLTDEAMAGDLPSSPPVPLYNLTQGLIGEDHSDSQDQTLKQKSDRRHWNYDSDDGADLDHGSRQRRHEKSTASPFDATMAITQTAPLPNGSSHATQVGVAEQNGLAGRVENQTRTEPESSGADNTTTDIELGTITSLAVPATDRVAASALLAMSEQQPELLHDEAMAADNVDVLELAAGASQPLSVAIEMEDQLMKNANVNDALPADIQDRDDSGVPSASLPALQVVTSTDVANAMSTDAGDNNKTLEPTTNRPRAQPKKAERELNEALLALTNSPEPELQAERGNAELSVDTTQATAAMEEQAAQTSSETPAVPKKEPRKPKAAPSAQPVEPVVPEHTEPVAQEYAVSALEEKVPAGPPLRRKLKMEHSWFDPDQLPTAVSYPIRYYLSTYDGQPIVSWREVEESGVKSTKPQGTLYENGFRVNPESKVDEPADRRANNACEWCRFSVEKCDGYGDRPCSHCCKSKRPVCVYKPWSIAEQTEYDLDIEAGYKRSENTENNGRGSRRLKRDPPAELEMTREDEKVVESMLNVEPGEVQPLAPQVEALPTPAVPATQKRSKTKAKRARILAPAFSPVPEPDVNATDLLEVVIDVPKDTDEHQVQKPSSRKRAPATKAKRKKIEEPSEPKFEAPVVADSTSNLNGTIPRRKMQKQQDWFHPDELPVSVPHTVRYYISADDGQPIVSWRDPDASGEESQLPPGTLFADGSMVNPDGFVDVSADRMAQHACEACRLSSKCDGYGDRPCSECIKSKMAVCMYKPWTESEQREHQAAIEYGTTLRRRQLNADSDNVRRSAVAAELQLTDKDNKVIRSMLTDYISDNSGLEADLEAEPLASLEAFPEEQGVAASSRGMEVEVEIELPVHSPAPGRLPEEQASPVFDAPWLSLHDAEESQFIDERISDHELTPELEASLHLDEAAPRNPRKRKIGRSVPEDSSERTEFVNPPLKKTRMSQDQQQVIDVDACFAGLTIQRTLKKAQGYFDPDALPVSVPYPIRYYLFPQDGSPVVCSAAPEKPGRKSRSEPGTLFEDGTMVNPNGHVDSPEKRRANHACELCRFSATRCDGYGDRPCSACIKLHKPVCVYVPWTEADQSQYQQDQEAGVSSQVASSSRGSRRNPQLPVELQVTKHDQAVLQHMLQDKVGQSVAAAVEQHITVEVKPSRRKVVRPSTPEPKSSTRNARGTPVESQQSTRHSHKHTAGSSAVALVQDSKRQRLERLERKRRGTRHEPIDVDVCFAGLTRRRKQKLVQDWFDPDALPVSVPYTMRYYLMPRDGQAVVSAALPEEQGVHSTQPEGTLYEDGNRVGPRGSVDAPVTRRAKQPCEWCLINKARKPVCVYEPCPEPEYLDYLQDLEQGVKNRVSGQAAHTRGQLTYASVELQTTKQDRLVLEAMLTATDEAPLGCRSQRAKMDMEPSTSQRAHKAKGKARADSEMDEIDVIDNVIPEEPEQESYRSNKRKKASSMSTRAMPRRQFDVDAASQNINPPLDANSADAWISPVPRRKLNIPPEQFFVEDLLVSVPYPIRYYMTEEGEPVVSWHTPEADGVRSRRLVGTLYENGNRVNPKQLVDLPMDRRANHACEWCRFKPWTTDDFHNYLVDIGEIEEDPETTGKRRAFSTTKALPDLGTTPRDEIVMKSMLFASAADVGTPEYQQVVAKKVKPKKARESSRLPSTQPFTHPSTQSPAPSDSVEVDLPLRAPRAAKSSKRKHGWLPPQAGADSAWSQGVVSPTAGPSNTQDPDSLIDPQLLAMDMPKRSKGKDKALDRVARPSRIGGSGTGSDAGSTTQKQRSSTETVATFRKRRRIVSSTPELDPDVTDTLYAEMAYPESFERSRDWAVFEDLLGIEDNEPDSDIDEAQYLKEVTDDEEVRREPIKPTSGLRVVIELEMGMRWGPEPGTMSNEVAAGPFDGRGTSRGDAQPAESSRRDDLEVEELLQTEF</sequence>
<gene>
    <name evidence="1" type="ORF">QFC21_001156</name>
</gene>
<accession>A0ACC2WA26</accession>
<name>A0ACC2WA26_9TREE</name>
<proteinExistence type="predicted"/>
<keyword evidence="2" id="KW-1185">Reference proteome</keyword>
<reference evidence="1" key="1">
    <citation type="submission" date="2023-04" db="EMBL/GenBank/DDBJ databases">
        <title>Draft Genome sequencing of Naganishia species isolated from polar environments using Oxford Nanopore Technology.</title>
        <authorList>
            <person name="Leo P."/>
            <person name="Venkateswaran K."/>
        </authorList>
    </citation>
    <scope>NUCLEOTIDE SEQUENCE</scope>
    <source>
        <strain evidence="1">MNA-CCFEE 5423</strain>
    </source>
</reference>
<dbReference type="EMBL" id="JASBWT010000002">
    <property type="protein sequence ID" value="KAJ9107696.1"/>
    <property type="molecule type" value="Genomic_DNA"/>
</dbReference>
<dbReference type="Proteomes" id="UP001227268">
    <property type="component" value="Unassembled WGS sequence"/>
</dbReference>
<protein>
    <submittedName>
        <fullName evidence="1">Uncharacterized protein</fullName>
    </submittedName>
</protein>
<evidence type="ECO:0000313" key="1">
    <source>
        <dbReference type="EMBL" id="KAJ9107696.1"/>
    </source>
</evidence>
<comment type="caution">
    <text evidence="1">The sequence shown here is derived from an EMBL/GenBank/DDBJ whole genome shotgun (WGS) entry which is preliminary data.</text>
</comment>